<protein>
    <submittedName>
        <fullName evidence="4">AMP-binding protein</fullName>
    </submittedName>
</protein>
<accession>A0A9X1S0C3</accession>
<dbReference type="AlphaFoldDB" id="A0A9X1S0C3"/>
<dbReference type="InterPro" id="IPR045851">
    <property type="entry name" value="AMP-bd_C_sf"/>
</dbReference>
<dbReference type="PANTHER" id="PTHR43767">
    <property type="entry name" value="LONG-CHAIN-FATTY-ACID--COA LIGASE"/>
    <property type="match status" value="1"/>
</dbReference>
<keyword evidence="1" id="KW-0812">Transmembrane</keyword>
<evidence type="ECO:0000256" key="1">
    <source>
        <dbReference type="SAM" id="Phobius"/>
    </source>
</evidence>
<keyword evidence="5" id="KW-1185">Reference proteome</keyword>
<dbReference type="InterPro" id="IPR050237">
    <property type="entry name" value="ATP-dep_AMP-bd_enzyme"/>
</dbReference>
<dbReference type="SUPFAM" id="SSF56801">
    <property type="entry name" value="Acetyl-CoA synthetase-like"/>
    <property type="match status" value="1"/>
</dbReference>
<gene>
    <name evidence="4" type="ORF">KEC56_09000</name>
</gene>
<proteinExistence type="predicted"/>
<dbReference type="Gene3D" id="3.40.50.12780">
    <property type="entry name" value="N-terminal domain of ligase-like"/>
    <property type="match status" value="1"/>
</dbReference>
<dbReference type="Pfam" id="PF00501">
    <property type="entry name" value="AMP-binding"/>
    <property type="match status" value="1"/>
</dbReference>
<reference evidence="4" key="1">
    <citation type="submission" date="2021-04" db="EMBL/GenBank/DDBJ databases">
        <title>Microbacterium tenobrionis sp. nov. and Microbacterium allomyrinae sp. nov., isolated from larvae of Tenobrio molitor and Allomyrina dichotoma, respectively.</title>
        <authorList>
            <person name="Lee S.D."/>
        </authorList>
    </citation>
    <scope>NUCLEOTIDE SEQUENCE</scope>
    <source>
        <strain evidence="4">YMB-B2</strain>
    </source>
</reference>
<dbReference type="InterPro" id="IPR000873">
    <property type="entry name" value="AMP-dep_synth/lig_dom"/>
</dbReference>
<dbReference type="Pfam" id="PF13193">
    <property type="entry name" value="AMP-binding_C"/>
    <property type="match status" value="1"/>
</dbReference>
<dbReference type="InterPro" id="IPR025110">
    <property type="entry name" value="AMP-bd_C"/>
</dbReference>
<feature type="transmembrane region" description="Helical" evidence="1">
    <location>
        <begin position="60"/>
        <end position="83"/>
    </location>
</feature>
<dbReference type="InterPro" id="IPR042099">
    <property type="entry name" value="ANL_N_sf"/>
</dbReference>
<keyword evidence="1" id="KW-0472">Membrane</keyword>
<sequence length="502" mass="53714">MNTAQYLLSTGEDHRPVFVDGDRTYSYAELRGAVAKAGTQLEELELPLGAAVALAAPNSFFWIAAYLAIIAAGLVCVPMPSVLAPDEFRARLRFAGCRAVLFGGSEARRIGPLADVAVLDNTILDDTSRGDDRGGGPEIREVDDDEDAAYLFTSGTTAAPRVVRITHRNIRANTESILGYAGIAGDDRMLVVLPFSYVFGASLLHTHLRAGACLVNQPSFVYLESVVERLAAQCCTAIAGVPSNFHALMRNSSFGTRELPDLRTVQQAGGRMSPAIVDEIRAAHPGARLLVMYGQTEATARLSYLPPEDLDAHAGSIGRGIPGVTLRVVDEQGADVAPGGVGEIWATGENISPGYLFDEQRTAEKMPGGTLRTGDLATIDADGYIYVVDRAEDFIKSWGIRIASQDVESAVMVLPEVISVAAVGVPHSVAGEAVAVAVVMRPDSDLDAARLIAHCRTRLPKHMVPEFVAFVEQLPLNSSGKVVKREVRDRLRDLAEDRSVPA</sequence>
<dbReference type="RefSeq" id="WP_227530680.1">
    <property type="nucleotide sequence ID" value="NZ_JAGTTM010000002.1"/>
</dbReference>
<evidence type="ECO:0000259" key="2">
    <source>
        <dbReference type="Pfam" id="PF00501"/>
    </source>
</evidence>
<evidence type="ECO:0000313" key="4">
    <source>
        <dbReference type="EMBL" id="MCC2029654.1"/>
    </source>
</evidence>
<dbReference type="EMBL" id="JAGTTM010000002">
    <property type="protein sequence ID" value="MCC2029654.1"/>
    <property type="molecule type" value="Genomic_DNA"/>
</dbReference>
<evidence type="ECO:0000313" key="5">
    <source>
        <dbReference type="Proteomes" id="UP001139289"/>
    </source>
</evidence>
<feature type="domain" description="AMP-dependent synthetase/ligase" evidence="2">
    <location>
        <begin position="14"/>
        <end position="356"/>
    </location>
</feature>
<dbReference type="PANTHER" id="PTHR43767:SF1">
    <property type="entry name" value="NONRIBOSOMAL PEPTIDE SYNTHASE PES1 (EUROFUNG)-RELATED"/>
    <property type="match status" value="1"/>
</dbReference>
<name>A0A9X1S0C3_9MICO</name>
<organism evidence="4 5">
    <name type="scientific">Microbacterium tenebrionis</name>
    <dbReference type="NCBI Taxonomy" id="2830665"/>
    <lineage>
        <taxon>Bacteria</taxon>
        <taxon>Bacillati</taxon>
        <taxon>Actinomycetota</taxon>
        <taxon>Actinomycetes</taxon>
        <taxon>Micrococcales</taxon>
        <taxon>Microbacteriaceae</taxon>
        <taxon>Microbacterium</taxon>
    </lineage>
</organism>
<comment type="caution">
    <text evidence="4">The sequence shown here is derived from an EMBL/GenBank/DDBJ whole genome shotgun (WGS) entry which is preliminary data.</text>
</comment>
<dbReference type="GO" id="GO:0016878">
    <property type="term" value="F:acid-thiol ligase activity"/>
    <property type="evidence" value="ECO:0007669"/>
    <property type="project" value="UniProtKB-ARBA"/>
</dbReference>
<dbReference type="Proteomes" id="UP001139289">
    <property type="component" value="Unassembled WGS sequence"/>
</dbReference>
<evidence type="ECO:0000259" key="3">
    <source>
        <dbReference type="Pfam" id="PF13193"/>
    </source>
</evidence>
<keyword evidence="1" id="KW-1133">Transmembrane helix</keyword>
<dbReference type="Gene3D" id="3.30.300.30">
    <property type="match status" value="1"/>
</dbReference>
<feature type="domain" description="AMP-binding enzyme C-terminal" evidence="3">
    <location>
        <begin position="407"/>
        <end position="481"/>
    </location>
</feature>